<organism evidence="7 8">
    <name type="scientific">Pseudolycoriella hygida</name>
    <dbReference type="NCBI Taxonomy" id="35572"/>
    <lineage>
        <taxon>Eukaryota</taxon>
        <taxon>Metazoa</taxon>
        <taxon>Ecdysozoa</taxon>
        <taxon>Arthropoda</taxon>
        <taxon>Hexapoda</taxon>
        <taxon>Insecta</taxon>
        <taxon>Pterygota</taxon>
        <taxon>Neoptera</taxon>
        <taxon>Endopterygota</taxon>
        <taxon>Diptera</taxon>
        <taxon>Nematocera</taxon>
        <taxon>Sciaroidea</taxon>
        <taxon>Sciaridae</taxon>
        <taxon>Pseudolycoriella</taxon>
    </lineage>
</organism>
<feature type="non-terminal residue" evidence="7">
    <location>
        <position position="77"/>
    </location>
</feature>
<sequence length="77" mass="8896">EFKESPDRNLDQDQPVEGENSERAQEIRSGEWPYLSGVSSSSSSLRREEPHRCPLCGITFLWKDVLEKHMETHRGIP</sequence>
<dbReference type="FunFam" id="3.30.160.60:FF:000065">
    <property type="entry name" value="B-cell CLL/lymphoma 6, member B"/>
    <property type="match status" value="1"/>
</dbReference>
<evidence type="ECO:0000313" key="8">
    <source>
        <dbReference type="Proteomes" id="UP001151699"/>
    </source>
</evidence>
<dbReference type="Gene3D" id="3.30.160.60">
    <property type="entry name" value="Classic Zinc Finger"/>
    <property type="match status" value="1"/>
</dbReference>
<comment type="caution">
    <text evidence="7">The sequence shown here is derived from an EMBL/GenBank/DDBJ whole genome shotgun (WGS) entry which is preliminary data.</text>
</comment>
<evidence type="ECO:0000259" key="6">
    <source>
        <dbReference type="PROSITE" id="PS50157"/>
    </source>
</evidence>
<dbReference type="EMBL" id="WJQU01000002">
    <property type="protein sequence ID" value="KAJ6641766.1"/>
    <property type="molecule type" value="Genomic_DNA"/>
</dbReference>
<keyword evidence="2 4" id="KW-0863">Zinc-finger</keyword>
<feature type="compositionally biased region" description="Basic and acidic residues" evidence="5">
    <location>
        <begin position="1"/>
        <end position="11"/>
    </location>
</feature>
<protein>
    <recommendedName>
        <fullName evidence="6">C2H2-type domain-containing protein</fullName>
    </recommendedName>
</protein>
<evidence type="ECO:0000256" key="2">
    <source>
        <dbReference type="ARBA" id="ARBA00022771"/>
    </source>
</evidence>
<keyword evidence="8" id="KW-1185">Reference proteome</keyword>
<keyword evidence="1" id="KW-0479">Metal-binding</keyword>
<accession>A0A9Q0N2T3</accession>
<evidence type="ECO:0000256" key="4">
    <source>
        <dbReference type="PROSITE-ProRule" id="PRU00042"/>
    </source>
</evidence>
<feature type="compositionally biased region" description="Basic and acidic residues" evidence="5">
    <location>
        <begin position="20"/>
        <end position="29"/>
    </location>
</feature>
<feature type="domain" description="C2H2-type" evidence="6">
    <location>
        <begin position="51"/>
        <end position="77"/>
    </location>
</feature>
<dbReference type="Proteomes" id="UP001151699">
    <property type="component" value="Chromosome B"/>
</dbReference>
<dbReference type="GO" id="GO:0008270">
    <property type="term" value="F:zinc ion binding"/>
    <property type="evidence" value="ECO:0007669"/>
    <property type="project" value="UniProtKB-KW"/>
</dbReference>
<evidence type="ECO:0000256" key="1">
    <source>
        <dbReference type="ARBA" id="ARBA00022723"/>
    </source>
</evidence>
<feature type="region of interest" description="Disordered" evidence="5">
    <location>
        <begin position="1"/>
        <end position="50"/>
    </location>
</feature>
<dbReference type="SMART" id="SM00355">
    <property type="entry name" value="ZnF_C2H2"/>
    <property type="match status" value="1"/>
</dbReference>
<reference evidence="7" key="1">
    <citation type="submission" date="2022-07" db="EMBL/GenBank/DDBJ databases">
        <authorList>
            <person name="Trinca V."/>
            <person name="Uliana J.V.C."/>
            <person name="Torres T.T."/>
            <person name="Ward R.J."/>
            <person name="Monesi N."/>
        </authorList>
    </citation>
    <scope>NUCLEOTIDE SEQUENCE</scope>
    <source>
        <strain evidence="7">HSMRA1968</strain>
        <tissue evidence="7">Whole embryos</tissue>
    </source>
</reference>
<keyword evidence="3" id="KW-0862">Zinc</keyword>
<dbReference type="InterPro" id="IPR013087">
    <property type="entry name" value="Znf_C2H2_type"/>
</dbReference>
<dbReference type="InterPro" id="IPR036236">
    <property type="entry name" value="Znf_C2H2_sf"/>
</dbReference>
<dbReference type="PROSITE" id="PS00028">
    <property type="entry name" value="ZINC_FINGER_C2H2_1"/>
    <property type="match status" value="1"/>
</dbReference>
<dbReference type="PROSITE" id="PS50157">
    <property type="entry name" value="ZINC_FINGER_C2H2_2"/>
    <property type="match status" value="1"/>
</dbReference>
<dbReference type="AlphaFoldDB" id="A0A9Q0N2T3"/>
<feature type="non-terminal residue" evidence="7">
    <location>
        <position position="1"/>
    </location>
</feature>
<dbReference type="SUPFAM" id="SSF57667">
    <property type="entry name" value="beta-beta-alpha zinc fingers"/>
    <property type="match status" value="1"/>
</dbReference>
<proteinExistence type="predicted"/>
<evidence type="ECO:0000313" key="7">
    <source>
        <dbReference type="EMBL" id="KAJ6641766.1"/>
    </source>
</evidence>
<gene>
    <name evidence="7" type="ORF">Bhyg_06709</name>
</gene>
<evidence type="ECO:0000256" key="5">
    <source>
        <dbReference type="SAM" id="MobiDB-lite"/>
    </source>
</evidence>
<evidence type="ECO:0000256" key="3">
    <source>
        <dbReference type="ARBA" id="ARBA00022833"/>
    </source>
</evidence>
<name>A0A9Q0N2T3_9DIPT</name>